<dbReference type="PROSITE" id="PS00356">
    <property type="entry name" value="HTH_LACI_1"/>
    <property type="match status" value="1"/>
</dbReference>
<dbReference type="Gene3D" id="1.10.260.40">
    <property type="entry name" value="lambda repressor-like DNA-binding domains"/>
    <property type="match status" value="1"/>
</dbReference>
<keyword evidence="3" id="KW-0238">DNA-binding</keyword>
<dbReference type="Proteomes" id="UP000019028">
    <property type="component" value="Chromosome"/>
</dbReference>
<dbReference type="OrthoDB" id="5621819at2"/>
<name>W0HWT7_9GAMM</name>
<dbReference type="InterPro" id="IPR010982">
    <property type="entry name" value="Lambda_DNA-bd_dom_sf"/>
</dbReference>
<protein>
    <submittedName>
        <fullName evidence="6">Transcriptional regulator, LacI family</fullName>
    </submittedName>
</protein>
<dbReference type="KEGG" id="sod:Sant_1613"/>
<evidence type="ECO:0000259" key="5">
    <source>
        <dbReference type="PROSITE" id="PS50932"/>
    </source>
</evidence>
<dbReference type="Gene3D" id="3.40.50.2300">
    <property type="match status" value="2"/>
</dbReference>
<dbReference type="GO" id="GO:0003700">
    <property type="term" value="F:DNA-binding transcription factor activity"/>
    <property type="evidence" value="ECO:0007669"/>
    <property type="project" value="TreeGrafter"/>
</dbReference>
<keyword evidence="7" id="KW-1185">Reference proteome</keyword>
<dbReference type="EMBL" id="CP006569">
    <property type="protein sequence ID" value="AHF76670.1"/>
    <property type="molecule type" value="Genomic_DNA"/>
</dbReference>
<dbReference type="SUPFAM" id="SSF53822">
    <property type="entry name" value="Periplasmic binding protein-like I"/>
    <property type="match status" value="1"/>
</dbReference>
<dbReference type="SMART" id="SM00354">
    <property type="entry name" value="HTH_LACI"/>
    <property type="match status" value="1"/>
</dbReference>
<sequence>MVATIKDVAVKAGVSLGTVSKVINGDPSVSDKRRERVMATIAALGYSPNSIAQNLRTANSKTISVLLANITNPFQMALAKGIEEVAVAHSYNLTISATNEQSAKELESLAMFERNRSEGIIICSTGKTKEKICSLIEKNIPVVMVDRFVPGIPCDYVGDDFSHAIDIALQHLQALGHNRIGIIHGDMNTYHGEYRHGLVLSQMRKLGLSQDKDLHKTGPYTYEQGEQAFRELLAMSVPPTAILAVNNVLCAGAIHAANQSGVTIPDDVSLILINENNFMWDIVSPGITMVTQSPLTIGRRAANIIFERLRNKEKTAFTATLLAPTLVTRESTRSL</sequence>
<dbReference type="HOGENOM" id="CLU_037628_6_0_6"/>
<keyword evidence="1" id="KW-0678">Repressor</keyword>
<dbReference type="GO" id="GO:0000976">
    <property type="term" value="F:transcription cis-regulatory region binding"/>
    <property type="evidence" value="ECO:0007669"/>
    <property type="project" value="TreeGrafter"/>
</dbReference>
<dbReference type="PANTHER" id="PTHR30146">
    <property type="entry name" value="LACI-RELATED TRANSCRIPTIONAL REPRESSOR"/>
    <property type="match status" value="1"/>
</dbReference>
<dbReference type="SUPFAM" id="SSF47413">
    <property type="entry name" value="lambda repressor-like DNA-binding domains"/>
    <property type="match status" value="1"/>
</dbReference>
<organism evidence="6 7">
    <name type="scientific">Sodalis praecaptivus</name>
    <dbReference type="NCBI Taxonomy" id="1239307"/>
    <lineage>
        <taxon>Bacteria</taxon>
        <taxon>Pseudomonadati</taxon>
        <taxon>Pseudomonadota</taxon>
        <taxon>Gammaproteobacteria</taxon>
        <taxon>Enterobacterales</taxon>
        <taxon>Bruguierivoracaceae</taxon>
        <taxon>Sodalis</taxon>
    </lineage>
</organism>
<evidence type="ECO:0000256" key="4">
    <source>
        <dbReference type="ARBA" id="ARBA00023163"/>
    </source>
</evidence>
<dbReference type="InterPro" id="IPR046335">
    <property type="entry name" value="LacI/GalR-like_sensor"/>
</dbReference>
<dbReference type="InterPro" id="IPR028082">
    <property type="entry name" value="Peripla_BP_I"/>
</dbReference>
<dbReference type="Pfam" id="PF13377">
    <property type="entry name" value="Peripla_BP_3"/>
    <property type="match status" value="1"/>
</dbReference>
<evidence type="ECO:0000256" key="3">
    <source>
        <dbReference type="ARBA" id="ARBA00023125"/>
    </source>
</evidence>
<gene>
    <name evidence="6" type="ORF">Sant_1613</name>
</gene>
<dbReference type="CDD" id="cd06267">
    <property type="entry name" value="PBP1_LacI_sugar_binding-like"/>
    <property type="match status" value="1"/>
</dbReference>
<evidence type="ECO:0000313" key="7">
    <source>
        <dbReference type="Proteomes" id="UP000019028"/>
    </source>
</evidence>
<dbReference type="InterPro" id="IPR000843">
    <property type="entry name" value="HTH_LacI"/>
</dbReference>
<proteinExistence type="predicted"/>
<accession>W0HWT7</accession>
<dbReference type="PROSITE" id="PS50932">
    <property type="entry name" value="HTH_LACI_2"/>
    <property type="match status" value="1"/>
</dbReference>
<evidence type="ECO:0000256" key="1">
    <source>
        <dbReference type="ARBA" id="ARBA00022491"/>
    </source>
</evidence>
<dbReference type="RefSeq" id="WP_025421806.1">
    <property type="nucleotide sequence ID" value="NZ_CP006569.1"/>
</dbReference>
<dbReference type="AlphaFoldDB" id="W0HWT7"/>
<keyword evidence="2" id="KW-0805">Transcription regulation</keyword>
<dbReference type="PRINTS" id="PR00036">
    <property type="entry name" value="HTHLACI"/>
</dbReference>
<dbReference type="PATRIC" id="fig|1239307.3.peg.1755"/>
<reference evidence="6 7" key="1">
    <citation type="journal article" date="2014" name="Genome Biol. Evol.">
        <title>Genome degeneration and adaptation in a nascent stage of symbiosis.</title>
        <authorList>
            <person name="Oakeson K.F."/>
            <person name="Gil R."/>
            <person name="Clayton A.L."/>
            <person name="Dunn D.M."/>
            <person name="von Niederhausern A.C."/>
            <person name="Hamil C."/>
            <person name="Aoyagi A."/>
            <person name="Duval B."/>
            <person name="Baca A."/>
            <person name="Silva F.J."/>
            <person name="Vallier A."/>
            <person name="Jackson D.G."/>
            <person name="Latorre A."/>
            <person name="Weiss R.B."/>
            <person name="Heddi A."/>
            <person name="Moya A."/>
            <person name="Dale C."/>
        </authorList>
    </citation>
    <scope>NUCLEOTIDE SEQUENCE [LARGE SCALE GENOMIC DNA]</scope>
    <source>
        <strain evidence="6 7">HS1</strain>
    </source>
</reference>
<evidence type="ECO:0000313" key="6">
    <source>
        <dbReference type="EMBL" id="AHF76670.1"/>
    </source>
</evidence>
<feature type="domain" description="HTH lacI-type" evidence="5">
    <location>
        <begin position="3"/>
        <end position="57"/>
    </location>
</feature>
<dbReference type="Pfam" id="PF00356">
    <property type="entry name" value="LacI"/>
    <property type="match status" value="1"/>
</dbReference>
<evidence type="ECO:0000256" key="2">
    <source>
        <dbReference type="ARBA" id="ARBA00023015"/>
    </source>
</evidence>
<dbReference type="PANTHER" id="PTHR30146:SF148">
    <property type="entry name" value="HTH-TYPE TRANSCRIPTIONAL REPRESSOR PURR-RELATED"/>
    <property type="match status" value="1"/>
</dbReference>
<keyword evidence="4" id="KW-0804">Transcription</keyword>
<dbReference type="CDD" id="cd01392">
    <property type="entry name" value="HTH_LacI"/>
    <property type="match status" value="1"/>
</dbReference>